<reference evidence="3" key="1">
    <citation type="submission" date="2021-01" db="UniProtKB">
        <authorList>
            <consortium name="EnsemblMetazoa"/>
        </authorList>
    </citation>
    <scope>IDENTIFICATION</scope>
</reference>
<dbReference type="PROSITE" id="PS50940">
    <property type="entry name" value="CHIT_BIND_II"/>
    <property type="match status" value="1"/>
</dbReference>
<dbReference type="InParanoid" id="A0A7M7MCY9"/>
<dbReference type="GO" id="GO:0008061">
    <property type="term" value="F:chitin binding"/>
    <property type="evidence" value="ECO:0007669"/>
    <property type="project" value="InterPro"/>
</dbReference>
<dbReference type="InterPro" id="IPR036508">
    <property type="entry name" value="Chitin-bd_dom_sf"/>
</dbReference>
<protein>
    <recommendedName>
        <fullName evidence="2">Chitin-binding type-2 domain-containing protein</fullName>
    </recommendedName>
</protein>
<dbReference type="Proteomes" id="UP000594260">
    <property type="component" value="Unplaced"/>
</dbReference>
<dbReference type="Pfam" id="PF01607">
    <property type="entry name" value="CBM_14"/>
    <property type="match status" value="1"/>
</dbReference>
<organism evidence="3 4">
    <name type="scientific">Varroa destructor</name>
    <name type="common">Honeybee mite</name>
    <dbReference type="NCBI Taxonomy" id="109461"/>
    <lineage>
        <taxon>Eukaryota</taxon>
        <taxon>Metazoa</taxon>
        <taxon>Ecdysozoa</taxon>
        <taxon>Arthropoda</taxon>
        <taxon>Chelicerata</taxon>
        <taxon>Arachnida</taxon>
        <taxon>Acari</taxon>
        <taxon>Parasitiformes</taxon>
        <taxon>Mesostigmata</taxon>
        <taxon>Gamasina</taxon>
        <taxon>Dermanyssoidea</taxon>
        <taxon>Varroidae</taxon>
        <taxon>Varroa</taxon>
    </lineage>
</organism>
<proteinExistence type="predicted"/>
<evidence type="ECO:0000256" key="1">
    <source>
        <dbReference type="SAM" id="SignalP"/>
    </source>
</evidence>
<dbReference type="GO" id="GO:0005576">
    <property type="term" value="C:extracellular region"/>
    <property type="evidence" value="ECO:0007669"/>
    <property type="project" value="InterPro"/>
</dbReference>
<accession>A0A7M7MCY9</accession>
<dbReference type="GeneID" id="111246872"/>
<dbReference type="SMART" id="SM00494">
    <property type="entry name" value="ChtBD2"/>
    <property type="match status" value="1"/>
</dbReference>
<feature type="chain" id="PRO_5029489582" description="Chitin-binding type-2 domain-containing protein" evidence="1">
    <location>
        <begin position="23"/>
        <end position="149"/>
    </location>
</feature>
<keyword evidence="1" id="KW-0732">Signal</keyword>
<evidence type="ECO:0000313" key="3">
    <source>
        <dbReference type="EnsemblMetazoa" id="XP_022652941"/>
    </source>
</evidence>
<dbReference type="InterPro" id="IPR052976">
    <property type="entry name" value="Scoloptoxin-like"/>
</dbReference>
<dbReference type="SUPFAM" id="SSF57625">
    <property type="entry name" value="Invertebrate chitin-binding proteins"/>
    <property type="match status" value="1"/>
</dbReference>
<keyword evidence="4" id="KW-1185">Reference proteome</keyword>
<name>A0A7M7MCY9_VARDE</name>
<dbReference type="Gene3D" id="2.170.140.10">
    <property type="entry name" value="Chitin binding domain"/>
    <property type="match status" value="1"/>
</dbReference>
<feature type="signal peptide" evidence="1">
    <location>
        <begin position="1"/>
        <end position="22"/>
    </location>
</feature>
<dbReference type="OrthoDB" id="6407151at2759"/>
<dbReference type="OMA" id="CARPEDS"/>
<dbReference type="InterPro" id="IPR002557">
    <property type="entry name" value="Chitin-bd_dom"/>
</dbReference>
<feature type="domain" description="Chitin-binding type-2" evidence="2">
    <location>
        <begin position="42"/>
        <end position="108"/>
    </location>
</feature>
<evidence type="ECO:0000313" key="4">
    <source>
        <dbReference type="Proteomes" id="UP000594260"/>
    </source>
</evidence>
<dbReference type="AlphaFoldDB" id="A0A7M7MCY9"/>
<dbReference type="EnsemblMetazoa" id="XM_022797206">
    <property type="protein sequence ID" value="XP_022652941"/>
    <property type="gene ID" value="LOC111246872"/>
</dbReference>
<dbReference type="RefSeq" id="XP_022652941.1">
    <property type="nucleotide sequence ID" value="XM_022797206.1"/>
</dbReference>
<sequence length="149" mass="16577">MTSSATLTSILAVATIIASVWSQRAYQLPDGAELLVGEVRTNFHCPNKYGYYADVDNNCRVFHVCNPVTLADGKQQIQHYSFLCGNQTMFNQLSLTCTYEEDSVPCQNAPDFFYVNENIGLEDAHFLSDNDIKKVAPLLRGFGARNARA</sequence>
<dbReference type="PANTHER" id="PTHR22933">
    <property type="entry name" value="FI18007P1-RELATED"/>
    <property type="match status" value="1"/>
</dbReference>
<dbReference type="KEGG" id="vde:111246872"/>
<dbReference type="PANTHER" id="PTHR22933:SF43">
    <property type="entry name" value="LP10131P"/>
    <property type="match status" value="1"/>
</dbReference>
<evidence type="ECO:0000259" key="2">
    <source>
        <dbReference type="PROSITE" id="PS50940"/>
    </source>
</evidence>